<dbReference type="PANTHER" id="PTHR47649">
    <property type="entry name" value="RIBONUCLEASE D"/>
    <property type="match status" value="1"/>
</dbReference>
<comment type="caution">
    <text evidence="3">The sequence shown here is derived from an EMBL/GenBank/DDBJ whole genome shotgun (WGS) entry which is preliminary data.</text>
</comment>
<dbReference type="PANTHER" id="PTHR47649:SF1">
    <property type="entry name" value="RIBONUCLEASE D"/>
    <property type="match status" value="1"/>
</dbReference>
<dbReference type="EMBL" id="MCIF01000002">
    <property type="protein sequence ID" value="RAQ96315.1"/>
    <property type="molecule type" value="Genomic_DNA"/>
</dbReference>
<keyword evidence="4" id="KW-1185">Reference proteome</keyword>
<feature type="domain" description="3'-5' exonuclease" evidence="2">
    <location>
        <begin position="36"/>
        <end position="210"/>
    </location>
</feature>
<dbReference type="InterPro" id="IPR011989">
    <property type="entry name" value="ARM-like"/>
</dbReference>
<evidence type="ECO:0000313" key="4">
    <source>
        <dbReference type="Proteomes" id="UP000248706"/>
    </source>
</evidence>
<organism evidence="3 4">
    <name type="scientific">Thermogemmatispora tikiterensis</name>
    <dbReference type="NCBI Taxonomy" id="1825093"/>
    <lineage>
        <taxon>Bacteria</taxon>
        <taxon>Bacillati</taxon>
        <taxon>Chloroflexota</taxon>
        <taxon>Ktedonobacteria</taxon>
        <taxon>Thermogemmatisporales</taxon>
        <taxon>Thermogemmatisporaceae</taxon>
        <taxon>Thermogemmatispora</taxon>
    </lineage>
</organism>
<dbReference type="RefSeq" id="WP_189361729.1">
    <property type="nucleotide sequence ID" value="NZ_MCIF01000002.1"/>
</dbReference>
<dbReference type="SMART" id="SM00567">
    <property type="entry name" value="EZ_HEAT"/>
    <property type="match status" value="1"/>
</dbReference>
<dbReference type="InterPro" id="IPR051086">
    <property type="entry name" value="RNase_D-like"/>
</dbReference>
<evidence type="ECO:0000313" key="3">
    <source>
        <dbReference type="EMBL" id="RAQ96315.1"/>
    </source>
</evidence>
<reference evidence="3 4" key="1">
    <citation type="submission" date="2016-08" db="EMBL/GenBank/DDBJ databases">
        <title>Analysis of Carbohydrate Active Enzymes in Thermogemmatispora T81 Reveals Carbohydrate Degradation Ability.</title>
        <authorList>
            <person name="Tomazini A."/>
            <person name="Lal S."/>
            <person name="Stott M."/>
            <person name="Henrissat B."/>
            <person name="Polikarpov I."/>
            <person name="Sparling R."/>
            <person name="Levin D.B."/>
        </authorList>
    </citation>
    <scope>NUCLEOTIDE SEQUENCE [LARGE SCALE GENOMIC DNA]</scope>
    <source>
        <strain evidence="3 4">T81</strain>
    </source>
</reference>
<feature type="compositionally biased region" description="Polar residues" evidence="1">
    <location>
        <begin position="347"/>
        <end position="361"/>
    </location>
</feature>
<dbReference type="SUPFAM" id="SSF53098">
    <property type="entry name" value="Ribonuclease H-like"/>
    <property type="match status" value="1"/>
</dbReference>
<feature type="region of interest" description="Disordered" evidence="1">
    <location>
        <begin position="347"/>
        <end position="383"/>
    </location>
</feature>
<gene>
    <name evidence="3" type="ORF">A4R35_12285</name>
</gene>
<dbReference type="Gene3D" id="3.30.420.10">
    <property type="entry name" value="Ribonuclease H-like superfamily/Ribonuclease H"/>
    <property type="match status" value="1"/>
</dbReference>
<dbReference type="GO" id="GO:0003676">
    <property type="term" value="F:nucleic acid binding"/>
    <property type="evidence" value="ECO:0007669"/>
    <property type="project" value="InterPro"/>
</dbReference>
<dbReference type="InterPro" id="IPR036397">
    <property type="entry name" value="RNaseH_sf"/>
</dbReference>
<dbReference type="SUPFAM" id="SSF48371">
    <property type="entry name" value="ARM repeat"/>
    <property type="match status" value="1"/>
</dbReference>
<accession>A0A328VQB8</accession>
<dbReference type="Gene3D" id="1.25.10.10">
    <property type="entry name" value="Leucine-rich Repeat Variant"/>
    <property type="match status" value="1"/>
</dbReference>
<evidence type="ECO:0000256" key="1">
    <source>
        <dbReference type="SAM" id="MobiDB-lite"/>
    </source>
</evidence>
<dbReference type="Proteomes" id="UP000248706">
    <property type="component" value="Unassembled WGS sequence"/>
</dbReference>
<dbReference type="GO" id="GO:0008408">
    <property type="term" value="F:3'-5' exonuclease activity"/>
    <property type="evidence" value="ECO:0007669"/>
    <property type="project" value="InterPro"/>
</dbReference>
<sequence>MKDRDASPEPGAQEKVQPGYLGPTPPPGRPPAKGQRIYVERPEQLLDAVEILRTAPIIGVDAEFVQGRSRLLGENGPSHRLALLQLAIDGQCFVIDAWRLADLSPLAVVTENAEISILLHGAGADLHVMAERGLNVAHYFDLEAASRSIFGQNESSLAAMLQRAFGIHLDKSLQRTDWARRPLPPAMVAYAARDAEMTLALYYWLDEHYHDILVLHEYVGELEPVADWIEPFLRGSSSLPAELAVAEARAKGLLSEEQIYADCRAALLSLRHPMRRSRLLRLIADLSLTGLAPELQALLKAPTSDERAAAARALGRLGHQSSREAIRSLLQDPVYDVRKAAQSALRTLNSSPRPLTAQPTRLTDGARSWTIGESDDAASDSDWKARLRSLMDE</sequence>
<feature type="region of interest" description="Disordered" evidence="1">
    <location>
        <begin position="1"/>
        <end position="34"/>
    </location>
</feature>
<name>A0A328VQB8_9CHLR</name>
<dbReference type="SMART" id="SM00474">
    <property type="entry name" value="35EXOc"/>
    <property type="match status" value="1"/>
</dbReference>
<dbReference type="InterPro" id="IPR016024">
    <property type="entry name" value="ARM-type_fold"/>
</dbReference>
<dbReference type="GO" id="GO:0006139">
    <property type="term" value="P:nucleobase-containing compound metabolic process"/>
    <property type="evidence" value="ECO:0007669"/>
    <property type="project" value="InterPro"/>
</dbReference>
<dbReference type="InterPro" id="IPR012337">
    <property type="entry name" value="RNaseH-like_sf"/>
</dbReference>
<protein>
    <recommendedName>
        <fullName evidence="2">3'-5' exonuclease domain-containing protein</fullName>
    </recommendedName>
</protein>
<proteinExistence type="predicted"/>
<dbReference type="Pfam" id="PF13646">
    <property type="entry name" value="HEAT_2"/>
    <property type="match status" value="1"/>
</dbReference>
<dbReference type="AlphaFoldDB" id="A0A328VQB8"/>
<evidence type="ECO:0000259" key="2">
    <source>
        <dbReference type="SMART" id="SM00474"/>
    </source>
</evidence>
<dbReference type="Pfam" id="PF01612">
    <property type="entry name" value="DNA_pol_A_exo1"/>
    <property type="match status" value="1"/>
</dbReference>
<dbReference type="InterPro" id="IPR002562">
    <property type="entry name" value="3'-5'_exonuclease_dom"/>
</dbReference>
<dbReference type="InterPro" id="IPR004155">
    <property type="entry name" value="PBS_lyase_HEAT"/>
</dbReference>